<name>A0ABV4TRY8_9GAMM</name>
<dbReference type="PANTHER" id="PTHR43591">
    <property type="entry name" value="METHYLTRANSFERASE"/>
    <property type="match status" value="1"/>
</dbReference>
<gene>
    <name evidence="6" type="primary">ubiE</name>
    <name evidence="8" type="ORF">ACERLL_02895</name>
</gene>
<protein>
    <recommendedName>
        <fullName evidence="6">Ubiquinone/menaquinone biosynthesis C-methyltransferase UbiE</fullName>
        <ecNumber evidence="6">2.1.1.163</ecNumber>
        <ecNumber evidence="6">2.1.1.201</ecNumber>
    </recommendedName>
    <alternativeName>
        <fullName evidence="6">2-methoxy-6-polyprenyl-1,4-benzoquinol methylase</fullName>
    </alternativeName>
    <alternativeName>
        <fullName evidence="6">Demethylmenaquinone methyltransferase</fullName>
    </alternativeName>
</protein>
<feature type="binding site" evidence="6">
    <location>
        <position position="108"/>
    </location>
    <ligand>
        <name>S-adenosyl-L-methionine</name>
        <dbReference type="ChEBI" id="CHEBI:59789"/>
    </ligand>
</feature>
<organism evidence="8 9">
    <name type="scientific">Thiohalorhabdus methylotrophus</name>
    <dbReference type="NCBI Taxonomy" id="3242694"/>
    <lineage>
        <taxon>Bacteria</taxon>
        <taxon>Pseudomonadati</taxon>
        <taxon>Pseudomonadota</taxon>
        <taxon>Gammaproteobacteria</taxon>
        <taxon>Thiohalorhabdales</taxon>
        <taxon>Thiohalorhabdaceae</taxon>
        <taxon>Thiohalorhabdus</taxon>
    </lineage>
</organism>
<comment type="catalytic activity">
    <reaction evidence="6">
        <text>a 2-demethylmenaquinol + S-adenosyl-L-methionine = a menaquinol + S-adenosyl-L-homocysteine + H(+)</text>
        <dbReference type="Rhea" id="RHEA:42640"/>
        <dbReference type="Rhea" id="RHEA-COMP:9539"/>
        <dbReference type="Rhea" id="RHEA-COMP:9563"/>
        <dbReference type="ChEBI" id="CHEBI:15378"/>
        <dbReference type="ChEBI" id="CHEBI:18151"/>
        <dbReference type="ChEBI" id="CHEBI:55437"/>
        <dbReference type="ChEBI" id="CHEBI:57856"/>
        <dbReference type="ChEBI" id="CHEBI:59789"/>
        <dbReference type="EC" id="2.1.1.163"/>
    </reaction>
</comment>
<feature type="compositionally biased region" description="Basic and acidic residues" evidence="7">
    <location>
        <begin position="1"/>
        <end position="14"/>
    </location>
</feature>
<dbReference type="CDD" id="cd02440">
    <property type="entry name" value="AdoMet_MTases"/>
    <property type="match status" value="1"/>
</dbReference>
<dbReference type="PROSITE" id="PS01183">
    <property type="entry name" value="UBIE_1"/>
    <property type="match status" value="1"/>
</dbReference>
<evidence type="ECO:0000256" key="3">
    <source>
        <dbReference type="ARBA" id="ARBA00022679"/>
    </source>
</evidence>
<dbReference type="HAMAP" id="MF_01813">
    <property type="entry name" value="MenG_UbiE_methyltr"/>
    <property type="match status" value="1"/>
</dbReference>
<dbReference type="EMBL" id="JBGUAW010000002">
    <property type="protein sequence ID" value="MFA9459772.1"/>
    <property type="molecule type" value="Genomic_DNA"/>
</dbReference>
<dbReference type="Pfam" id="PF01209">
    <property type="entry name" value="Ubie_methyltran"/>
    <property type="match status" value="1"/>
</dbReference>
<evidence type="ECO:0000313" key="8">
    <source>
        <dbReference type="EMBL" id="MFA9459772.1"/>
    </source>
</evidence>
<evidence type="ECO:0000256" key="2">
    <source>
        <dbReference type="ARBA" id="ARBA00022603"/>
    </source>
</evidence>
<evidence type="ECO:0000256" key="6">
    <source>
        <dbReference type="HAMAP-Rule" id="MF_01813"/>
    </source>
</evidence>
<comment type="function">
    <text evidence="6">Methyltransferase required for the conversion of demethylmenaquinol (DMKH2) to menaquinol (MKH2) and the conversion of 2-polyprenyl-6-methoxy-1,4-benzoquinol (DDMQH2) to 2-polyprenyl-3-methyl-6-methoxy-1,4-benzoquinol (DMQH2).</text>
</comment>
<dbReference type="EC" id="2.1.1.163" evidence="6"/>
<feature type="binding site" evidence="6">
    <location>
        <position position="87"/>
    </location>
    <ligand>
        <name>S-adenosyl-L-methionine</name>
        <dbReference type="ChEBI" id="CHEBI:59789"/>
    </ligand>
</feature>
<evidence type="ECO:0000256" key="7">
    <source>
        <dbReference type="SAM" id="MobiDB-lite"/>
    </source>
</evidence>
<dbReference type="InterPro" id="IPR004033">
    <property type="entry name" value="UbiE/COQ5_MeTrFase"/>
</dbReference>
<comment type="catalytic activity">
    <reaction evidence="6">
        <text>a 2-methoxy-6-(all-trans-polyprenyl)benzene-1,4-diol + S-adenosyl-L-methionine = a 5-methoxy-2-methyl-3-(all-trans-polyprenyl)benzene-1,4-diol + S-adenosyl-L-homocysteine + H(+)</text>
        <dbReference type="Rhea" id="RHEA:28286"/>
        <dbReference type="Rhea" id="RHEA-COMP:10858"/>
        <dbReference type="Rhea" id="RHEA-COMP:10859"/>
        <dbReference type="ChEBI" id="CHEBI:15378"/>
        <dbReference type="ChEBI" id="CHEBI:57856"/>
        <dbReference type="ChEBI" id="CHEBI:59789"/>
        <dbReference type="ChEBI" id="CHEBI:84166"/>
        <dbReference type="ChEBI" id="CHEBI:84167"/>
        <dbReference type="EC" id="2.1.1.201"/>
    </reaction>
</comment>
<keyword evidence="3 6" id="KW-0808">Transferase</keyword>
<dbReference type="GO" id="GO:0032259">
    <property type="term" value="P:methylation"/>
    <property type="evidence" value="ECO:0007669"/>
    <property type="project" value="UniProtKB-KW"/>
</dbReference>
<dbReference type="PROSITE" id="PS51608">
    <property type="entry name" value="SAM_MT_UBIE"/>
    <property type="match status" value="1"/>
</dbReference>
<dbReference type="PANTHER" id="PTHR43591:SF24">
    <property type="entry name" value="2-METHOXY-6-POLYPRENYL-1,4-BENZOQUINOL METHYLASE, MITOCHONDRIAL"/>
    <property type="match status" value="1"/>
</dbReference>
<reference evidence="8 9" key="1">
    <citation type="submission" date="2024-08" db="EMBL/GenBank/DDBJ databases">
        <title>Whole-genome sequencing of halo(alkali)philic microorganisms from hypersaline lakes.</title>
        <authorList>
            <person name="Sorokin D.Y."/>
            <person name="Merkel A.Y."/>
            <person name="Messina E."/>
            <person name="Yakimov M."/>
        </authorList>
    </citation>
    <scope>NUCLEOTIDE SEQUENCE [LARGE SCALE GENOMIC DNA]</scope>
    <source>
        <strain evidence="8 9">Cl-TMA</strain>
    </source>
</reference>
<dbReference type="NCBIfam" id="TIGR01934">
    <property type="entry name" value="MenG_MenH_UbiE"/>
    <property type="match status" value="1"/>
</dbReference>
<dbReference type="Proteomes" id="UP001575181">
    <property type="component" value="Unassembled WGS sequence"/>
</dbReference>
<sequence length="263" mass="29331">MSADRSDDTPDRTEQGPPGSTTHFGFQEVPLGEKARRVKGVFDSVAGRYDLMNDLMSGGLHRWWKRYTVMRAEPKPGDRILDAAGGTGDLARLFSPRVGPRGRVLVSDINYEMLHVGRRRLADEGLVGNLDWLTADSERLPLPSDAFNIVTVAFGLRNMTRKGKALQELLRVLKPGGQLLVLEFSHPVAPLKPFYDAYSFQMIPRMGKMVTGDSDSYQYLVESIRQHPDQETLREMFDDAGFIRTGYTNLTGGVVALHTGFKS</sequence>
<dbReference type="PROSITE" id="PS01184">
    <property type="entry name" value="UBIE_2"/>
    <property type="match status" value="1"/>
</dbReference>
<evidence type="ECO:0000313" key="9">
    <source>
        <dbReference type="Proteomes" id="UP001575181"/>
    </source>
</evidence>
<dbReference type="InterPro" id="IPR023576">
    <property type="entry name" value="UbiE/COQ5_MeTrFase_CS"/>
</dbReference>
<comment type="pathway">
    <text evidence="6">Cofactor biosynthesis; ubiquinone biosynthesis.</text>
</comment>
<proteinExistence type="inferred from homology"/>
<keyword evidence="1 6" id="KW-0474">Menaquinone biosynthesis</keyword>
<comment type="caution">
    <text evidence="6">Lacks conserved residue(s) required for the propagation of feature annotation.</text>
</comment>
<dbReference type="Gene3D" id="3.40.50.150">
    <property type="entry name" value="Vaccinia Virus protein VP39"/>
    <property type="match status" value="1"/>
</dbReference>
<keyword evidence="5 6" id="KW-0949">S-adenosyl-L-methionine</keyword>
<keyword evidence="4 6" id="KW-0831">Ubiquinone biosynthesis</keyword>
<accession>A0ABV4TRY8</accession>
<dbReference type="RefSeq" id="WP_373654559.1">
    <property type="nucleotide sequence ID" value="NZ_JBGUAW010000002.1"/>
</dbReference>
<dbReference type="SUPFAM" id="SSF53335">
    <property type="entry name" value="S-adenosyl-L-methionine-dependent methyltransferases"/>
    <property type="match status" value="1"/>
</dbReference>
<keyword evidence="2 6" id="KW-0489">Methyltransferase</keyword>
<keyword evidence="9" id="KW-1185">Reference proteome</keyword>
<feature type="region of interest" description="Disordered" evidence="7">
    <location>
        <begin position="1"/>
        <end position="27"/>
    </location>
</feature>
<feature type="binding site" evidence="6">
    <location>
        <begin position="136"/>
        <end position="137"/>
    </location>
    <ligand>
        <name>S-adenosyl-L-methionine</name>
        <dbReference type="ChEBI" id="CHEBI:59789"/>
    </ligand>
</feature>
<dbReference type="EC" id="2.1.1.201" evidence="6"/>
<comment type="pathway">
    <text evidence="6">Quinol/quinone metabolism; menaquinone biosynthesis; menaquinol from 1,4-dihydroxy-2-naphthoate: step 2/2.</text>
</comment>
<evidence type="ECO:0000256" key="1">
    <source>
        <dbReference type="ARBA" id="ARBA00022428"/>
    </source>
</evidence>
<dbReference type="GO" id="GO:0008168">
    <property type="term" value="F:methyltransferase activity"/>
    <property type="evidence" value="ECO:0007669"/>
    <property type="project" value="UniProtKB-KW"/>
</dbReference>
<comment type="similarity">
    <text evidence="6">Belongs to the class I-like SAM-binding methyltransferase superfamily. MenG/UbiE family.</text>
</comment>
<comment type="caution">
    <text evidence="8">The sequence shown here is derived from an EMBL/GenBank/DDBJ whole genome shotgun (WGS) entry which is preliminary data.</text>
</comment>
<evidence type="ECO:0000256" key="4">
    <source>
        <dbReference type="ARBA" id="ARBA00022688"/>
    </source>
</evidence>
<evidence type="ECO:0000256" key="5">
    <source>
        <dbReference type="ARBA" id="ARBA00022691"/>
    </source>
</evidence>
<dbReference type="InterPro" id="IPR029063">
    <property type="entry name" value="SAM-dependent_MTases_sf"/>
</dbReference>